<dbReference type="Gene3D" id="3.40.50.720">
    <property type="entry name" value="NAD(P)-binding Rossmann-like Domain"/>
    <property type="match status" value="1"/>
</dbReference>
<comment type="similarity">
    <text evidence="1">Belongs to the short-chain dehydrogenases/reductases (SDR) family.</text>
</comment>
<dbReference type="CDD" id="cd05233">
    <property type="entry name" value="SDR_c"/>
    <property type="match status" value="1"/>
</dbReference>
<dbReference type="PROSITE" id="PS00061">
    <property type="entry name" value="ADH_SHORT"/>
    <property type="match status" value="1"/>
</dbReference>
<dbReference type="PANTHER" id="PTHR43008">
    <property type="entry name" value="BENZIL REDUCTASE"/>
    <property type="match status" value="1"/>
</dbReference>
<dbReference type="GO" id="GO:0047936">
    <property type="term" value="F:glucose 1-dehydrogenase [NAD(P)+] activity"/>
    <property type="evidence" value="ECO:0007669"/>
    <property type="project" value="UniProtKB-EC"/>
</dbReference>
<keyword evidence="4" id="KW-1185">Reference proteome</keyword>
<evidence type="ECO:0000313" key="4">
    <source>
        <dbReference type="Proteomes" id="UP000315759"/>
    </source>
</evidence>
<dbReference type="SUPFAM" id="SSF51735">
    <property type="entry name" value="NAD(P)-binding Rossmann-fold domains"/>
    <property type="match status" value="1"/>
</dbReference>
<dbReference type="Proteomes" id="UP000315759">
    <property type="component" value="Unassembled WGS sequence"/>
</dbReference>
<protein>
    <submittedName>
        <fullName evidence="3">Glucose 1-dehydrogenase</fullName>
        <ecNumber evidence="3">1.1.1.47</ecNumber>
    </submittedName>
</protein>
<dbReference type="EC" id="1.1.1.47" evidence="3"/>
<dbReference type="FunFam" id="3.40.50.720:FF:000084">
    <property type="entry name" value="Short-chain dehydrogenase reductase"/>
    <property type="match status" value="1"/>
</dbReference>
<gene>
    <name evidence="3" type="ORF">D8S82_25110</name>
</gene>
<dbReference type="PRINTS" id="PR00081">
    <property type="entry name" value="GDHRDH"/>
</dbReference>
<keyword evidence="2 3" id="KW-0560">Oxidoreductase</keyword>
<dbReference type="Pfam" id="PF13561">
    <property type="entry name" value="adh_short_C2"/>
    <property type="match status" value="1"/>
</dbReference>
<accession>A0A544VUT9</accession>
<evidence type="ECO:0000256" key="1">
    <source>
        <dbReference type="ARBA" id="ARBA00006484"/>
    </source>
</evidence>
<organism evidence="3 4">
    <name type="scientific">Mycolicibacterium hodleri</name>
    <dbReference type="NCBI Taxonomy" id="49897"/>
    <lineage>
        <taxon>Bacteria</taxon>
        <taxon>Bacillati</taxon>
        <taxon>Actinomycetota</taxon>
        <taxon>Actinomycetes</taxon>
        <taxon>Mycobacteriales</taxon>
        <taxon>Mycobacteriaceae</taxon>
        <taxon>Mycolicibacterium</taxon>
    </lineage>
</organism>
<name>A0A544VUT9_9MYCO</name>
<dbReference type="EMBL" id="VIFX01000039">
    <property type="protein sequence ID" value="TQR83754.1"/>
    <property type="molecule type" value="Genomic_DNA"/>
</dbReference>
<dbReference type="NCBIfam" id="NF005559">
    <property type="entry name" value="PRK07231.1"/>
    <property type="match status" value="1"/>
</dbReference>
<dbReference type="RefSeq" id="WP_142554706.1">
    <property type="nucleotide sequence ID" value="NZ_VIFX01000039.1"/>
</dbReference>
<sequence length="250" mass="26105">MSHDLEGKIALVTGASAGIGLAVAQRLVDEGAFVYLTGRSADALDAAVAGLGRNARAVTGDVADLGDLDRLVDVIRAEHGRLDIVVANAGTVDVVDGVDVTPEHFDLLFDTNARGTYFTVQKTVPLMSDGGAIVLLSSGMNVKGFPGYGVYAATKAAIRSFGRTWAAELIGRGIRVNVLSPGVIDTPILAKQFTTDDELRAGTDGFTSMIPVGRLGRPEEIANGVYYLVSDQSSYTTGFDLVVDGGVVEL</sequence>
<dbReference type="AlphaFoldDB" id="A0A544VUT9"/>
<dbReference type="PANTHER" id="PTHR43008:SF4">
    <property type="entry name" value="CHAIN DEHYDROGENASE, PUTATIVE (AFU_ORTHOLOGUE AFUA_4G08710)-RELATED"/>
    <property type="match status" value="1"/>
</dbReference>
<dbReference type="GO" id="GO:0050664">
    <property type="term" value="F:oxidoreductase activity, acting on NAD(P)H, oxygen as acceptor"/>
    <property type="evidence" value="ECO:0007669"/>
    <property type="project" value="TreeGrafter"/>
</dbReference>
<evidence type="ECO:0000313" key="3">
    <source>
        <dbReference type="EMBL" id="TQR83754.1"/>
    </source>
</evidence>
<dbReference type="InterPro" id="IPR020904">
    <property type="entry name" value="Sc_DH/Rdtase_CS"/>
</dbReference>
<comment type="caution">
    <text evidence="3">The sequence shown here is derived from an EMBL/GenBank/DDBJ whole genome shotgun (WGS) entry which is preliminary data.</text>
</comment>
<dbReference type="PRINTS" id="PR00080">
    <property type="entry name" value="SDRFAMILY"/>
</dbReference>
<proteinExistence type="inferred from homology"/>
<evidence type="ECO:0000256" key="2">
    <source>
        <dbReference type="ARBA" id="ARBA00023002"/>
    </source>
</evidence>
<dbReference type="InterPro" id="IPR002347">
    <property type="entry name" value="SDR_fam"/>
</dbReference>
<reference evidence="3 4" key="1">
    <citation type="submission" date="2018-10" db="EMBL/GenBank/DDBJ databases">
        <title>Draft genome of Mycobacterium hodleri strain B.</title>
        <authorList>
            <person name="Amande T.J."/>
            <person name="Mcgenity T.J."/>
        </authorList>
    </citation>
    <scope>NUCLEOTIDE SEQUENCE [LARGE SCALE GENOMIC DNA]</scope>
    <source>
        <strain evidence="3 4">B</strain>
    </source>
</reference>
<dbReference type="InterPro" id="IPR036291">
    <property type="entry name" value="NAD(P)-bd_dom_sf"/>
</dbReference>